<sequence>MVNKSTGVAVIGIVIVAVILYMLVQNLEETPTDLSINVSMGSEDEVITGDTTEQDSMVVDESENFGNGDVMGKTDGDSAMEVDPMISSRYLSYTPELFESLSNSKRVLFFYASWCPTCRPTDAEFTLEQDNIPLDVALFRTDYDHETELKAQYGVTYQHTFVYVDSNGKAISTWNGGGLDELIDRTQN</sequence>
<dbReference type="Proteomes" id="UP000231195">
    <property type="component" value="Unassembled WGS sequence"/>
</dbReference>
<name>A0A2M7X1V9_UNCKA</name>
<feature type="domain" description="Thioredoxin" evidence="2">
    <location>
        <begin position="102"/>
        <end position="178"/>
    </location>
</feature>
<dbReference type="Gene3D" id="3.40.30.10">
    <property type="entry name" value="Glutaredoxin"/>
    <property type="match status" value="1"/>
</dbReference>
<dbReference type="AlphaFoldDB" id="A0A2M7X1V9"/>
<organism evidence="3 4">
    <name type="scientific">candidate division WWE3 bacterium CG_4_9_14_3_um_filter_39_7</name>
    <dbReference type="NCBI Taxonomy" id="1975080"/>
    <lineage>
        <taxon>Bacteria</taxon>
        <taxon>Katanobacteria</taxon>
    </lineage>
</organism>
<dbReference type="Pfam" id="PF00085">
    <property type="entry name" value="Thioredoxin"/>
    <property type="match status" value="1"/>
</dbReference>
<dbReference type="CDD" id="cd02947">
    <property type="entry name" value="TRX_family"/>
    <property type="match status" value="1"/>
</dbReference>
<proteinExistence type="predicted"/>
<evidence type="ECO:0000259" key="2">
    <source>
        <dbReference type="Pfam" id="PF00085"/>
    </source>
</evidence>
<dbReference type="InterPro" id="IPR013766">
    <property type="entry name" value="Thioredoxin_domain"/>
</dbReference>
<evidence type="ECO:0000313" key="3">
    <source>
        <dbReference type="EMBL" id="PJA40152.1"/>
    </source>
</evidence>
<dbReference type="SUPFAM" id="SSF52833">
    <property type="entry name" value="Thioredoxin-like"/>
    <property type="match status" value="1"/>
</dbReference>
<feature type="transmembrane region" description="Helical" evidence="1">
    <location>
        <begin position="6"/>
        <end position="24"/>
    </location>
</feature>
<comment type="caution">
    <text evidence="3">The sequence shown here is derived from an EMBL/GenBank/DDBJ whole genome shotgun (WGS) entry which is preliminary data.</text>
</comment>
<reference evidence="4" key="1">
    <citation type="submission" date="2017-09" db="EMBL/GenBank/DDBJ databases">
        <title>Depth-based differentiation of microbial function through sediment-hosted aquifers and enrichment of novel symbionts in the deep terrestrial subsurface.</title>
        <authorList>
            <person name="Probst A.J."/>
            <person name="Ladd B."/>
            <person name="Jarett J.K."/>
            <person name="Geller-Mcgrath D.E."/>
            <person name="Sieber C.M.K."/>
            <person name="Emerson J.B."/>
            <person name="Anantharaman K."/>
            <person name="Thomas B.C."/>
            <person name="Malmstrom R."/>
            <person name="Stieglmeier M."/>
            <person name="Klingl A."/>
            <person name="Woyke T."/>
            <person name="Ryan C.M."/>
            <person name="Banfield J.F."/>
        </authorList>
    </citation>
    <scope>NUCLEOTIDE SEQUENCE [LARGE SCALE GENOMIC DNA]</scope>
</reference>
<keyword evidence="1" id="KW-0472">Membrane</keyword>
<dbReference type="EMBL" id="PFWZ01000106">
    <property type="protein sequence ID" value="PJA40152.1"/>
    <property type="molecule type" value="Genomic_DNA"/>
</dbReference>
<protein>
    <recommendedName>
        <fullName evidence="2">Thioredoxin domain-containing protein</fullName>
    </recommendedName>
</protein>
<evidence type="ECO:0000256" key="1">
    <source>
        <dbReference type="SAM" id="Phobius"/>
    </source>
</evidence>
<accession>A0A2M7X1V9</accession>
<dbReference type="InterPro" id="IPR017937">
    <property type="entry name" value="Thioredoxin_CS"/>
</dbReference>
<evidence type="ECO:0000313" key="4">
    <source>
        <dbReference type="Proteomes" id="UP000231195"/>
    </source>
</evidence>
<dbReference type="InterPro" id="IPR036249">
    <property type="entry name" value="Thioredoxin-like_sf"/>
</dbReference>
<dbReference type="PROSITE" id="PS00194">
    <property type="entry name" value="THIOREDOXIN_1"/>
    <property type="match status" value="1"/>
</dbReference>
<keyword evidence="1" id="KW-1133">Transmembrane helix</keyword>
<keyword evidence="1" id="KW-0812">Transmembrane</keyword>
<gene>
    <name evidence="3" type="ORF">CO179_03190</name>
</gene>